<accession>A0A6N4V1L8</accession>
<evidence type="ECO:0000313" key="2">
    <source>
        <dbReference type="Proteomes" id="UP000466906"/>
    </source>
</evidence>
<reference evidence="1 2" key="1">
    <citation type="journal article" date="2019" name="Emerg. Microbes Infect.">
        <title>Comprehensive subspecies identification of 175 nontuberculous mycobacteria species based on 7547 genomic profiles.</title>
        <authorList>
            <person name="Matsumoto Y."/>
            <person name="Kinjo T."/>
            <person name="Motooka D."/>
            <person name="Nabeya D."/>
            <person name="Jung N."/>
            <person name="Uechi K."/>
            <person name="Horii T."/>
            <person name="Iida T."/>
            <person name="Fujita J."/>
            <person name="Nakamura S."/>
        </authorList>
    </citation>
    <scope>NUCLEOTIDE SEQUENCE [LARGE SCALE GENOMIC DNA]</scope>
    <source>
        <strain evidence="1 2">JCM 12272</strain>
        <plasmid evidence="1">pJCM12272</plasmid>
    </source>
</reference>
<name>A0A6N4V1L8_9MYCO</name>
<keyword evidence="2" id="KW-1185">Reference proteome</keyword>
<dbReference type="EMBL" id="AP022566">
    <property type="protein sequence ID" value="BBX30569.1"/>
    <property type="molecule type" value="Genomic_DNA"/>
</dbReference>
<sequence>MSELPSAVVQNPACGVCGCETTFDDGYFVCEDCQLRFDQPNFGASFLDPTVQPCGARCDNAWHGDHKIQPGAGYDCGACKLPTGHTSILHWTGCLPRSIAS</sequence>
<protein>
    <submittedName>
        <fullName evidence="1">Uncharacterized protein</fullName>
    </submittedName>
</protein>
<dbReference type="AlphaFoldDB" id="A0A6N4V1L8"/>
<gene>
    <name evidence="1" type="ORF">MALV_56940</name>
</gene>
<organism evidence="1 2">
    <name type="scientific">Mycolicibacterium alvei</name>
    <dbReference type="NCBI Taxonomy" id="67081"/>
    <lineage>
        <taxon>Bacteria</taxon>
        <taxon>Bacillati</taxon>
        <taxon>Actinomycetota</taxon>
        <taxon>Actinomycetes</taxon>
        <taxon>Mycobacteriales</taxon>
        <taxon>Mycobacteriaceae</taxon>
        <taxon>Mycolicibacterium</taxon>
    </lineage>
</organism>
<proteinExistence type="predicted"/>
<geneLocation type="plasmid" evidence="1 2">
    <name>pJCM12272</name>
</geneLocation>
<dbReference type="Proteomes" id="UP000466906">
    <property type="component" value="Plasmid pJCM12272"/>
</dbReference>
<evidence type="ECO:0000313" key="1">
    <source>
        <dbReference type="EMBL" id="BBX30569.1"/>
    </source>
</evidence>
<keyword evidence="1" id="KW-0614">Plasmid</keyword>
<dbReference type="KEGG" id="malv:MALV_56940"/>